<reference evidence="13" key="1">
    <citation type="submission" date="2023-10" db="EMBL/GenBank/DDBJ databases">
        <title>Genome assembly of Pristionchus species.</title>
        <authorList>
            <person name="Yoshida K."/>
            <person name="Sommer R.J."/>
        </authorList>
    </citation>
    <scope>NUCLEOTIDE SEQUENCE</scope>
    <source>
        <strain evidence="13">RS0144</strain>
    </source>
</reference>
<protein>
    <recommendedName>
        <fullName evidence="12">Matrin-type domain-containing protein</fullName>
    </recommendedName>
</protein>
<dbReference type="InterPro" id="IPR021966">
    <property type="entry name" value="SF3a60_bindingd"/>
</dbReference>
<keyword evidence="7" id="KW-0862">Zinc</keyword>
<dbReference type="InterPro" id="IPR000690">
    <property type="entry name" value="Matrin/U1-C_Znf_C2H2"/>
</dbReference>
<dbReference type="GO" id="GO:0005681">
    <property type="term" value="C:spliceosomal complex"/>
    <property type="evidence" value="ECO:0007669"/>
    <property type="project" value="InterPro"/>
</dbReference>
<keyword evidence="3" id="KW-0597">Phosphoprotein</keyword>
<evidence type="ECO:0000256" key="6">
    <source>
        <dbReference type="ARBA" id="ARBA00022771"/>
    </source>
</evidence>
<comment type="caution">
    <text evidence="13">The sequence shown here is derived from an EMBL/GenBank/DDBJ whole genome shotgun (WGS) entry which is preliminary data.</text>
</comment>
<keyword evidence="8" id="KW-0508">mRNA splicing</keyword>
<feature type="coiled-coil region" evidence="10">
    <location>
        <begin position="36"/>
        <end position="67"/>
    </location>
</feature>
<evidence type="ECO:0000256" key="5">
    <source>
        <dbReference type="ARBA" id="ARBA00022723"/>
    </source>
</evidence>
<dbReference type="InterPro" id="IPR031774">
    <property type="entry name" value="SF3A3_dom"/>
</dbReference>
<feature type="region of interest" description="Disordered" evidence="11">
    <location>
        <begin position="331"/>
        <end position="370"/>
    </location>
</feature>
<proteinExistence type="inferred from homology"/>
<dbReference type="InterPro" id="IPR024598">
    <property type="entry name" value="SF3a60/Prp9_C"/>
</dbReference>
<dbReference type="Pfam" id="PF16837">
    <property type="entry name" value="SF3A3"/>
    <property type="match status" value="1"/>
</dbReference>
<keyword evidence="10" id="KW-0175">Coiled coil</keyword>
<keyword evidence="4" id="KW-0507">mRNA processing</keyword>
<evidence type="ECO:0000259" key="12">
    <source>
        <dbReference type="PROSITE" id="PS50171"/>
    </source>
</evidence>
<feature type="compositionally biased region" description="Acidic residues" evidence="11">
    <location>
        <begin position="348"/>
        <end position="367"/>
    </location>
</feature>
<sequence>MESILENQRSAHEERERIIDSVTKEFLAEKRTHKARINSDQRVKKLLERYEKLTEELEIAYKDENNARSVELEAIAGPNEFAEFYSRLKSLKDAHRKNPDEVATPLSMEYQQMNEILDDPERVEPELIRFTDEEGYGRFLDLHVLYDAYINLKGIKRVDYLQFLSILERFVDVPKDAKKTGAYKAYLTQLEDYLKAFIARTKPLLDLEGALQQVESDSSRLFAQGGLPGWSKPTTANDCTSIDLSQFSSSSDLEALGLERLKNALLALGLKCGGTLNDRAARLFATKGHSLSDMEKKALKSDLDKDNARNETLAKSEERIKKMVEILGEEREATKENTERKQARAVGEGEEEEEEIEEIPSDEEVDDSVPYNPKNLPLGWDGKPIPYWLYKLHGLNISYSCEICGNQTYKGPKAFQRHFTEWRHSHGMRCLGIPNTPHFANITKIADAVELWQKMKSEKERHKWDADVHEEYEDSAGNVVNKRTYEDLKRQGLL</sequence>
<feature type="compositionally biased region" description="Basic and acidic residues" evidence="11">
    <location>
        <begin position="331"/>
        <end position="342"/>
    </location>
</feature>
<dbReference type="Pfam" id="PF11931">
    <property type="entry name" value="SF3a60_Prp9_C"/>
    <property type="match status" value="1"/>
</dbReference>
<dbReference type="Pfam" id="PF13297">
    <property type="entry name" value="SDE2_2C"/>
    <property type="match status" value="1"/>
</dbReference>
<evidence type="ECO:0000256" key="1">
    <source>
        <dbReference type="ARBA" id="ARBA00004123"/>
    </source>
</evidence>
<gene>
    <name evidence="13" type="ORF">PENTCL1PPCAC_6535</name>
</gene>
<evidence type="ECO:0000313" key="14">
    <source>
        <dbReference type="Proteomes" id="UP001432027"/>
    </source>
</evidence>
<comment type="subcellular location">
    <subcellularLocation>
        <location evidence="1">Nucleus</location>
    </subcellularLocation>
</comment>
<dbReference type="GO" id="GO:0000398">
    <property type="term" value="P:mRNA splicing, via spliceosome"/>
    <property type="evidence" value="ECO:0007669"/>
    <property type="project" value="InterPro"/>
</dbReference>
<dbReference type="PANTHER" id="PTHR12786">
    <property type="entry name" value="SPLICING FACTOR SF3A-RELATED"/>
    <property type="match status" value="1"/>
</dbReference>
<dbReference type="InterPro" id="IPR025086">
    <property type="entry name" value="SDE2/SF3A3_SAP"/>
</dbReference>
<keyword evidence="5" id="KW-0479">Metal-binding</keyword>
<dbReference type="Pfam" id="PF12108">
    <property type="entry name" value="SF3a60_bindingd"/>
    <property type="match status" value="1"/>
</dbReference>
<keyword evidence="9" id="KW-0539">Nucleus</keyword>
<dbReference type="GO" id="GO:0003723">
    <property type="term" value="F:RNA binding"/>
    <property type="evidence" value="ECO:0007669"/>
    <property type="project" value="InterPro"/>
</dbReference>
<dbReference type="EMBL" id="BTSX01000002">
    <property type="protein sequence ID" value="GMS84360.1"/>
    <property type="molecule type" value="Genomic_DNA"/>
</dbReference>
<evidence type="ECO:0000256" key="2">
    <source>
        <dbReference type="ARBA" id="ARBA00008776"/>
    </source>
</evidence>
<evidence type="ECO:0000256" key="9">
    <source>
        <dbReference type="ARBA" id="ARBA00023242"/>
    </source>
</evidence>
<feature type="domain" description="Matrin-type" evidence="12">
    <location>
        <begin position="399"/>
        <end position="430"/>
    </location>
</feature>
<organism evidence="13 14">
    <name type="scientific">Pristionchus entomophagus</name>
    <dbReference type="NCBI Taxonomy" id="358040"/>
    <lineage>
        <taxon>Eukaryota</taxon>
        <taxon>Metazoa</taxon>
        <taxon>Ecdysozoa</taxon>
        <taxon>Nematoda</taxon>
        <taxon>Chromadorea</taxon>
        <taxon>Rhabditida</taxon>
        <taxon>Rhabditina</taxon>
        <taxon>Diplogasteromorpha</taxon>
        <taxon>Diplogasteroidea</taxon>
        <taxon>Neodiplogasteridae</taxon>
        <taxon>Pristionchus</taxon>
    </lineage>
</organism>
<accession>A0AAV5SWB2</accession>
<keyword evidence="6" id="KW-0863">Zinc-finger</keyword>
<evidence type="ECO:0000256" key="10">
    <source>
        <dbReference type="SAM" id="Coils"/>
    </source>
</evidence>
<comment type="similarity">
    <text evidence="2">Belongs to the SF3A3 family.</text>
</comment>
<dbReference type="InterPro" id="IPR051421">
    <property type="entry name" value="RNA_Proc_DNA_Dmg_Regulator"/>
</dbReference>
<evidence type="ECO:0000256" key="4">
    <source>
        <dbReference type="ARBA" id="ARBA00022664"/>
    </source>
</evidence>
<evidence type="ECO:0000256" key="11">
    <source>
        <dbReference type="SAM" id="MobiDB-lite"/>
    </source>
</evidence>
<dbReference type="PANTHER" id="PTHR12786:SF2">
    <property type="entry name" value="SPLICING FACTOR 3A SUBUNIT 3"/>
    <property type="match status" value="1"/>
</dbReference>
<dbReference type="GO" id="GO:0008270">
    <property type="term" value="F:zinc ion binding"/>
    <property type="evidence" value="ECO:0007669"/>
    <property type="project" value="UniProtKB-KW"/>
</dbReference>
<name>A0AAV5SWB2_9BILA</name>
<dbReference type="AlphaFoldDB" id="A0AAV5SWB2"/>
<evidence type="ECO:0000256" key="3">
    <source>
        <dbReference type="ARBA" id="ARBA00022553"/>
    </source>
</evidence>
<evidence type="ECO:0000256" key="8">
    <source>
        <dbReference type="ARBA" id="ARBA00023187"/>
    </source>
</evidence>
<keyword evidence="14" id="KW-1185">Reference proteome</keyword>
<evidence type="ECO:0000256" key="7">
    <source>
        <dbReference type="ARBA" id="ARBA00022833"/>
    </source>
</evidence>
<dbReference type="Proteomes" id="UP001432027">
    <property type="component" value="Unassembled WGS sequence"/>
</dbReference>
<dbReference type="PROSITE" id="PS50171">
    <property type="entry name" value="ZF_MATRIN"/>
    <property type="match status" value="1"/>
</dbReference>
<evidence type="ECO:0000313" key="13">
    <source>
        <dbReference type="EMBL" id="GMS84360.1"/>
    </source>
</evidence>